<keyword evidence="3" id="KW-1185">Reference proteome</keyword>
<dbReference type="RefSeq" id="WP_136942520.1">
    <property type="nucleotide sequence ID" value="NZ_SWKR01000002.1"/>
</dbReference>
<dbReference type="EMBL" id="SWKR01000002">
    <property type="protein sequence ID" value="TKD50577.1"/>
    <property type="molecule type" value="Genomic_DNA"/>
</dbReference>
<dbReference type="AlphaFoldDB" id="A0A4U1L173"/>
<accession>A0A4U1L173</accession>
<evidence type="ECO:0000313" key="2">
    <source>
        <dbReference type="EMBL" id="TKD50577.1"/>
    </source>
</evidence>
<dbReference type="OrthoDB" id="564699at2"/>
<name>A0A4U1L173_9SPHN</name>
<evidence type="ECO:0000313" key="3">
    <source>
        <dbReference type="Proteomes" id="UP000309138"/>
    </source>
</evidence>
<evidence type="ECO:0000259" key="1">
    <source>
        <dbReference type="PROSITE" id="PS51688"/>
    </source>
</evidence>
<organism evidence="2 3">
    <name type="scientific">Sphingomonas baiyangensis</name>
    <dbReference type="NCBI Taxonomy" id="2572576"/>
    <lineage>
        <taxon>Bacteria</taxon>
        <taxon>Pseudomonadati</taxon>
        <taxon>Pseudomonadota</taxon>
        <taxon>Alphaproteobacteria</taxon>
        <taxon>Sphingomonadales</taxon>
        <taxon>Sphingomonadaceae</taxon>
        <taxon>Sphingomonas</taxon>
    </lineage>
</organism>
<comment type="caution">
    <text evidence="2">The sequence shown here is derived from an EMBL/GenBank/DDBJ whole genome shotgun (WGS) entry which is preliminary data.</text>
</comment>
<protein>
    <submittedName>
        <fullName evidence="2">Tail fiber domain-containing protein</fullName>
    </submittedName>
</protein>
<sequence>MPDTITLNLEFNLPEVGGSADTWGAKLNANWVKADAEIFSKATKLDPIFAATNSITTLVQPGDVRASAPPAFAGTAGASPGWRFTPFVGSVSYIMGHADGSVMVGPQFRVGFGATPDFAVVPGGDGFFAGDATAVAFFTSSDQALKQDIEEIDGETALTALRAVGAHSYTRNGVPEFGVIAQRLEQAGLDRLVTVGPDTYRRVNYNGLIAELIAALIHIDDRLRALEPPAP</sequence>
<feature type="domain" description="Peptidase S74" evidence="1">
    <location>
        <begin position="141"/>
        <end position="230"/>
    </location>
</feature>
<dbReference type="Pfam" id="PF13884">
    <property type="entry name" value="Peptidase_S74"/>
    <property type="match status" value="1"/>
</dbReference>
<gene>
    <name evidence="2" type="ORF">FBR43_07210</name>
</gene>
<dbReference type="Proteomes" id="UP000309138">
    <property type="component" value="Unassembled WGS sequence"/>
</dbReference>
<dbReference type="PROSITE" id="PS51688">
    <property type="entry name" value="ICA"/>
    <property type="match status" value="1"/>
</dbReference>
<proteinExistence type="predicted"/>
<reference evidence="2 3" key="1">
    <citation type="submission" date="2019-04" db="EMBL/GenBank/DDBJ databases">
        <authorList>
            <person name="Yang Y."/>
            <person name="Wei D."/>
        </authorList>
    </citation>
    <scope>NUCLEOTIDE SEQUENCE [LARGE SCALE GENOMIC DNA]</scope>
    <source>
        <strain evidence="2 3">L-1-4w-11</strain>
    </source>
</reference>
<dbReference type="InterPro" id="IPR030392">
    <property type="entry name" value="S74_ICA"/>
</dbReference>